<evidence type="ECO:0000313" key="3">
    <source>
        <dbReference type="Proteomes" id="UP000305067"/>
    </source>
</evidence>
<evidence type="ECO:0000313" key="2">
    <source>
        <dbReference type="EMBL" id="TFK99317.1"/>
    </source>
</evidence>
<dbReference type="EMBL" id="ML178834">
    <property type="protein sequence ID" value="TFK99317.1"/>
    <property type="molecule type" value="Genomic_DNA"/>
</dbReference>
<evidence type="ECO:0000256" key="1">
    <source>
        <dbReference type="SAM" id="Phobius"/>
    </source>
</evidence>
<organism evidence="2 3">
    <name type="scientific">Pterulicium gracile</name>
    <dbReference type="NCBI Taxonomy" id="1884261"/>
    <lineage>
        <taxon>Eukaryota</taxon>
        <taxon>Fungi</taxon>
        <taxon>Dikarya</taxon>
        <taxon>Basidiomycota</taxon>
        <taxon>Agaricomycotina</taxon>
        <taxon>Agaricomycetes</taxon>
        <taxon>Agaricomycetidae</taxon>
        <taxon>Agaricales</taxon>
        <taxon>Pleurotineae</taxon>
        <taxon>Pterulaceae</taxon>
        <taxon>Pterulicium</taxon>
    </lineage>
</organism>
<dbReference type="AlphaFoldDB" id="A0A5C3QDR6"/>
<name>A0A5C3QDR6_9AGAR</name>
<reference evidence="2 3" key="1">
    <citation type="journal article" date="2019" name="Nat. Ecol. Evol.">
        <title>Megaphylogeny resolves global patterns of mushroom evolution.</title>
        <authorList>
            <person name="Varga T."/>
            <person name="Krizsan K."/>
            <person name="Foldi C."/>
            <person name="Dima B."/>
            <person name="Sanchez-Garcia M."/>
            <person name="Sanchez-Ramirez S."/>
            <person name="Szollosi G.J."/>
            <person name="Szarkandi J.G."/>
            <person name="Papp V."/>
            <person name="Albert L."/>
            <person name="Andreopoulos W."/>
            <person name="Angelini C."/>
            <person name="Antonin V."/>
            <person name="Barry K.W."/>
            <person name="Bougher N.L."/>
            <person name="Buchanan P."/>
            <person name="Buyck B."/>
            <person name="Bense V."/>
            <person name="Catcheside P."/>
            <person name="Chovatia M."/>
            <person name="Cooper J."/>
            <person name="Damon W."/>
            <person name="Desjardin D."/>
            <person name="Finy P."/>
            <person name="Geml J."/>
            <person name="Haridas S."/>
            <person name="Hughes K."/>
            <person name="Justo A."/>
            <person name="Karasinski D."/>
            <person name="Kautmanova I."/>
            <person name="Kiss B."/>
            <person name="Kocsube S."/>
            <person name="Kotiranta H."/>
            <person name="LaButti K.M."/>
            <person name="Lechner B.E."/>
            <person name="Liimatainen K."/>
            <person name="Lipzen A."/>
            <person name="Lukacs Z."/>
            <person name="Mihaltcheva S."/>
            <person name="Morgado L.N."/>
            <person name="Niskanen T."/>
            <person name="Noordeloos M.E."/>
            <person name="Ohm R.A."/>
            <person name="Ortiz-Santana B."/>
            <person name="Ovrebo C."/>
            <person name="Racz N."/>
            <person name="Riley R."/>
            <person name="Savchenko A."/>
            <person name="Shiryaev A."/>
            <person name="Soop K."/>
            <person name="Spirin V."/>
            <person name="Szebenyi C."/>
            <person name="Tomsovsky M."/>
            <person name="Tulloss R.E."/>
            <person name="Uehling J."/>
            <person name="Grigoriev I.V."/>
            <person name="Vagvolgyi C."/>
            <person name="Papp T."/>
            <person name="Martin F.M."/>
            <person name="Miettinen O."/>
            <person name="Hibbett D.S."/>
            <person name="Nagy L.G."/>
        </authorList>
    </citation>
    <scope>NUCLEOTIDE SEQUENCE [LARGE SCALE GENOMIC DNA]</scope>
    <source>
        <strain evidence="2 3">CBS 309.79</strain>
    </source>
</reference>
<gene>
    <name evidence="2" type="ORF">BDV98DRAFT_571389</name>
</gene>
<accession>A0A5C3QDR6</accession>
<dbReference type="Proteomes" id="UP000305067">
    <property type="component" value="Unassembled WGS sequence"/>
</dbReference>
<proteinExistence type="predicted"/>
<protein>
    <submittedName>
        <fullName evidence="2">Uncharacterized protein</fullName>
    </submittedName>
</protein>
<keyword evidence="1" id="KW-0472">Membrane</keyword>
<feature type="transmembrane region" description="Helical" evidence="1">
    <location>
        <begin position="20"/>
        <end position="38"/>
    </location>
</feature>
<keyword evidence="1" id="KW-1133">Transmembrane helix</keyword>
<sequence length="99" mass="10829">MWSAFSQVPAASKQLDSGYLTWFLLLRFLAAILLPRFASGDKDSAFLFIKIKEESRIVADSAAQTAYQGPVVSFDYAMDPPHGRAKLRGSSSFAQRGGP</sequence>
<keyword evidence="3" id="KW-1185">Reference proteome</keyword>
<keyword evidence="1" id="KW-0812">Transmembrane</keyword>